<sequence>MSPPTIDVRAIAAAALDLSSAAQGHHHVNVINPPSFALPPLEPRSIPAPTNNNNRLPQLPPLNSVFFPWSPIQVQQHHPYLLQQPVVSTGPRIPPPGYPDAAWHPHLLLHPPAPVSTPVLLPHSRHWPGEPVRPLQPAPNVNEQHAEIQFGSERLGQPPQTGPRGEGQDEESGAQQTLPPRKLVERFRASLEEQLKLDYRCFDQKARQQKQAELAELERENKTFKLQKKAAEKITDEKQRAYQLDRVNRNHVKRVVNIRKRHRRYPRAQEVWQITTTKR</sequence>
<proteinExistence type="predicted"/>
<gene>
    <name evidence="3" type="ORF">CHGG_06302</name>
</gene>
<feature type="coiled-coil region" evidence="1">
    <location>
        <begin position="207"/>
        <end position="234"/>
    </location>
</feature>
<dbReference type="Proteomes" id="UP000001056">
    <property type="component" value="Unassembled WGS sequence"/>
</dbReference>
<dbReference type="InParanoid" id="Q2H4W3"/>
<evidence type="ECO:0000313" key="4">
    <source>
        <dbReference type="Proteomes" id="UP000001056"/>
    </source>
</evidence>
<dbReference type="EMBL" id="CH408031">
    <property type="protein sequence ID" value="EAQ89683.1"/>
    <property type="molecule type" value="Genomic_DNA"/>
</dbReference>
<keyword evidence="4" id="KW-1185">Reference proteome</keyword>
<organism evidence="3 4">
    <name type="scientific">Chaetomium globosum (strain ATCC 6205 / CBS 148.51 / DSM 1962 / NBRC 6347 / NRRL 1970)</name>
    <name type="common">Soil fungus</name>
    <dbReference type="NCBI Taxonomy" id="306901"/>
    <lineage>
        <taxon>Eukaryota</taxon>
        <taxon>Fungi</taxon>
        <taxon>Dikarya</taxon>
        <taxon>Ascomycota</taxon>
        <taxon>Pezizomycotina</taxon>
        <taxon>Sordariomycetes</taxon>
        <taxon>Sordariomycetidae</taxon>
        <taxon>Sordariales</taxon>
        <taxon>Chaetomiaceae</taxon>
        <taxon>Chaetomium</taxon>
    </lineage>
</organism>
<dbReference type="RefSeq" id="XP_001222397.1">
    <property type="nucleotide sequence ID" value="XM_001222396.1"/>
</dbReference>
<dbReference type="HOGENOM" id="CLU_997487_0_0_1"/>
<evidence type="ECO:0000313" key="3">
    <source>
        <dbReference type="EMBL" id="EAQ89683.1"/>
    </source>
</evidence>
<dbReference type="GeneID" id="4390673"/>
<protein>
    <submittedName>
        <fullName evidence="3">Uncharacterized protein</fullName>
    </submittedName>
</protein>
<accession>Q2H4W3</accession>
<name>Q2H4W3_CHAGB</name>
<dbReference type="OrthoDB" id="4583508at2759"/>
<dbReference type="VEuPathDB" id="FungiDB:CHGG_06302"/>
<evidence type="ECO:0000256" key="2">
    <source>
        <dbReference type="SAM" id="MobiDB-lite"/>
    </source>
</evidence>
<reference evidence="4" key="1">
    <citation type="journal article" date="2015" name="Genome Announc.">
        <title>Draft genome sequence of the cellulolytic fungus Chaetomium globosum.</title>
        <authorList>
            <person name="Cuomo C.A."/>
            <person name="Untereiner W.A."/>
            <person name="Ma L.-J."/>
            <person name="Grabherr M."/>
            <person name="Birren B.W."/>
        </authorList>
    </citation>
    <scope>NUCLEOTIDE SEQUENCE [LARGE SCALE GENOMIC DNA]</scope>
    <source>
        <strain evidence="4">ATCC 6205 / CBS 148.51 / DSM 1962 / NBRC 6347 / NRRL 1970</strain>
    </source>
</reference>
<keyword evidence="1" id="KW-0175">Coiled coil</keyword>
<dbReference type="AlphaFoldDB" id="Q2H4W3"/>
<feature type="region of interest" description="Disordered" evidence="2">
    <location>
        <begin position="151"/>
        <end position="182"/>
    </location>
</feature>
<evidence type="ECO:0000256" key="1">
    <source>
        <dbReference type="SAM" id="Coils"/>
    </source>
</evidence>